<accession>A0A1G2I3N5</accession>
<dbReference type="AlphaFoldDB" id="A0A1G2I3N5"/>
<name>A0A1G2I3N5_9BACT</name>
<reference evidence="1 2" key="1">
    <citation type="journal article" date="2016" name="Nat. Commun.">
        <title>Thousands of microbial genomes shed light on interconnected biogeochemical processes in an aquifer system.</title>
        <authorList>
            <person name="Anantharaman K."/>
            <person name="Brown C.T."/>
            <person name="Hug L.A."/>
            <person name="Sharon I."/>
            <person name="Castelle C.J."/>
            <person name="Probst A.J."/>
            <person name="Thomas B.C."/>
            <person name="Singh A."/>
            <person name="Wilkins M.J."/>
            <person name="Karaoz U."/>
            <person name="Brodie E.L."/>
            <person name="Williams K.H."/>
            <person name="Hubbard S.S."/>
            <person name="Banfield J.F."/>
        </authorList>
    </citation>
    <scope>NUCLEOTIDE SEQUENCE [LARGE SCALE GENOMIC DNA]</scope>
</reference>
<sequence length="100" mass="11276">MLNLLVNLPETVTQVLVMGEKATPLMRSISYIQRVSTDRAGMWTLWLYQRHNSRGPREVGVVYEGGPNYTGPGVFPGEMLSFFQGAKSVMRQHCRTTKNS</sequence>
<protein>
    <submittedName>
        <fullName evidence="1">Uncharacterized protein</fullName>
    </submittedName>
</protein>
<dbReference type="Proteomes" id="UP000178820">
    <property type="component" value="Unassembled WGS sequence"/>
</dbReference>
<dbReference type="EMBL" id="MHOT01000013">
    <property type="protein sequence ID" value="OGZ69267.1"/>
    <property type="molecule type" value="Genomic_DNA"/>
</dbReference>
<evidence type="ECO:0000313" key="2">
    <source>
        <dbReference type="Proteomes" id="UP000178820"/>
    </source>
</evidence>
<gene>
    <name evidence="1" type="ORF">A3D44_01085</name>
</gene>
<organism evidence="1 2">
    <name type="scientific">Candidatus Staskawiczbacteria bacterium RIFCSPHIGHO2_02_FULL_42_22</name>
    <dbReference type="NCBI Taxonomy" id="1802207"/>
    <lineage>
        <taxon>Bacteria</taxon>
        <taxon>Candidatus Staskawicziibacteriota</taxon>
    </lineage>
</organism>
<dbReference type="STRING" id="1802207.A3D44_01085"/>
<evidence type="ECO:0000313" key="1">
    <source>
        <dbReference type="EMBL" id="OGZ69267.1"/>
    </source>
</evidence>
<proteinExistence type="predicted"/>
<comment type="caution">
    <text evidence="1">The sequence shown here is derived from an EMBL/GenBank/DDBJ whole genome shotgun (WGS) entry which is preliminary data.</text>
</comment>